<dbReference type="Proteomes" id="UP000479710">
    <property type="component" value="Unassembled WGS sequence"/>
</dbReference>
<dbReference type="InterPro" id="IPR001611">
    <property type="entry name" value="Leu-rich_rpt"/>
</dbReference>
<dbReference type="InterPro" id="IPR032675">
    <property type="entry name" value="LRR_dom_sf"/>
</dbReference>
<evidence type="ECO:0000313" key="13">
    <source>
        <dbReference type="EMBL" id="KAF0904170.1"/>
    </source>
</evidence>
<keyword evidence="6 10" id="KW-1133">Transmembrane helix</keyword>
<feature type="chain" id="PRO_5026194134" description="Protein kinase domain-containing protein" evidence="11">
    <location>
        <begin position="37"/>
        <end position="792"/>
    </location>
</feature>
<dbReference type="InterPro" id="IPR011009">
    <property type="entry name" value="Kinase-like_dom_sf"/>
</dbReference>
<dbReference type="FunFam" id="3.30.200.20:FF:000125">
    <property type="entry name" value="Protein STRUBBELIG-RECEPTOR FAMILY 8"/>
    <property type="match status" value="1"/>
</dbReference>
<feature type="domain" description="Protein kinase" evidence="12">
    <location>
        <begin position="507"/>
        <end position="783"/>
    </location>
</feature>
<evidence type="ECO:0000256" key="11">
    <source>
        <dbReference type="SAM" id="SignalP"/>
    </source>
</evidence>
<dbReference type="OrthoDB" id="676979at2759"/>
<protein>
    <recommendedName>
        <fullName evidence="12">Protein kinase domain-containing protein</fullName>
    </recommendedName>
</protein>
<dbReference type="PRINTS" id="PR01217">
    <property type="entry name" value="PRICHEXTENSN"/>
</dbReference>
<dbReference type="Gene3D" id="3.30.200.20">
    <property type="entry name" value="Phosphorylase Kinase, domain 1"/>
    <property type="match status" value="1"/>
</dbReference>
<evidence type="ECO:0000256" key="1">
    <source>
        <dbReference type="ARBA" id="ARBA00004370"/>
    </source>
</evidence>
<dbReference type="GO" id="GO:0004672">
    <property type="term" value="F:protein kinase activity"/>
    <property type="evidence" value="ECO:0007669"/>
    <property type="project" value="InterPro"/>
</dbReference>
<dbReference type="AlphaFoldDB" id="A0A6G1CVL6"/>
<comment type="subcellular location">
    <subcellularLocation>
        <location evidence="1">Membrane</location>
    </subcellularLocation>
</comment>
<dbReference type="InterPro" id="IPR001245">
    <property type="entry name" value="Ser-Thr/Tyr_kinase_cat_dom"/>
</dbReference>
<dbReference type="PANTHER" id="PTHR48007">
    <property type="entry name" value="LEUCINE-RICH REPEAT RECEPTOR-LIKE PROTEIN KINASE PXC1"/>
    <property type="match status" value="1"/>
</dbReference>
<feature type="transmembrane region" description="Helical" evidence="10">
    <location>
        <begin position="342"/>
        <end position="364"/>
    </location>
</feature>
<keyword evidence="14" id="KW-1185">Reference proteome</keyword>
<keyword evidence="5" id="KW-0677">Repeat</keyword>
<keyword evidence="4 11" id="KW-0732">Signal</keyword>
<dbReference type="SMART" id="SM00220">
    <property type="entry name" value="S_TKc"/>
    <property type="match status" value="1"/>
</dbReference>
<evidence type="ECO:0000313" key="14">
    <source>
        <dbReference type="Proteomes" id="UP000479710"/>
    </source>
</evidence>
<dbReference type="Gene3D" id="1.10.510.10">
    <property type="entry name" value="Transferase(Phosphotransferase) domain 1"/>
    <property type="match status" value="1"/>
</dbReference>
<reference evidence="13 14" key="1">
    <citation type="submission" date="2019-11" db="EMBL/GenBank/DDBJ databases">
        <title>Whole genome sequence of Oryza granulata.</title>
        <authorList>
            <person name="Li W."/>
        </authorList>
    </citation>
    <scope>NUCLEOTIDE SEQUENCE [LARGE SCALE GENOMIC DNA]</scope>
    <source>
        <strain evidence="14">cv. Menghai</strain>
        <tissue evidence="13">Leaf</tissue>
    </source>
</reference>
<dbReference type="FunFam" id="1.10.510.10:FF:000095">
    <property type="entry name" value="protein STRUBBELIG-RECEPTOR FAMILY 8"/>
    <property type="match status" value="1"/>
</dbReference>
<proteinExistence type="predicted"/>
<dbReference type="Pfam" id="PF00560">
    <property type="entry name" value="LRR_1"/>
    <property type="match status" value="3"/>
</dbReference>
<feature type="signal peptide" evidence="11">
    <location>
        <begin position="1"/>
        <end position="36"/>
    </location>
</feature>
<evidence type="ECO:0000256" key="4">
    <source>
        <dbReference type="ARBA" id="ARBA00022729"/>
    </source>
</evidence>
<dbReference type="Pfam" id="PF07714">
    <property type="entry name" value="PK_Tyr_Ser-Thr"/>
    <property type="match status" value="1"/>
</dbReference>
<dbReference type="PANTHER" id="PTHR48007:SF70">
    <property type="entry name" value="PROTEIN KINASE DOMAIN-CONTAINING PROTEIN"/>
    <property type="match status" value="1"/>
</dbReference>
<accession>A0A6G1CVL6</accession>
<organism evidence="13 14">
    <name type="scientific">Oryza meyeriana var. granulata</name>
    <dbReference type="NCBI Taxonomy" id="110450"/>
    <lineage>
        <taxon>Eukaryota</taxon>
        <taxon>Viridiplantae</taxon>
        <taxon>Streptophyta</taxon>
        <taxon>Embryophyta</taxon>
        <taxon>Tracheophyta</taxon>
        <taxon>Spermatophyta</taxon>
        <taxon>Magnoliopsida</taxon>
        <taxon>Liliopsida</taxon>
        <taxon>Poales</taxon>
        <taxon>Poaceae</taxon>
        <taxon>BOP clade</taxon>
        <taxon>Oryzoideae</taxon>
        <taxon>Oryzeae</taxon>
        <taxon>Oryzinae</taxon>
        <taxon>Oryza</taxon>
        <taxon>Oryza meyeriana</taxon>
    </lineage>
</organism>
<keyword evidence="7 10" id="KW-0472">Membrane</keyword>
<evidence type="ECO:0000256" key="2">
    <source>
        <dbReference type="ARBA" id="ARBA00022614"/>
    </source>
</evidence>
<dbReference type="Gene3D" id="3.80.10.10">
    <property type="entry name" value="Ribonuclease Inhibitor"/>
    <property type="match status" value="1"/>
</dbReference>
<dbReference type="SUPFAM" id="SSF56112">
    <property type="entry name" value="Protein kinase-like (PK-like)"/>
    <property type="match status" value="1"/>
</dbReference>
<evidence type="ECO:0000259" key="12">
    <source>
        <dbReference type="PROSITE" id="PS50011"/>
    </source>
</evidence>
<dbReference type="EMBL" id="SPHZ02000008">
    <property type="protein sequence ID" value="KAF0904170.1"/>
    <property type="molecule type" value="Genomic_DNA"/>
</dbReference>
<dbReference type="InterPro" id="IPR000719">
    <property type="entry name" value="Prot_kinase_dom"/>
</dbReference>
<evidence type="ECO:0000256" key="8">
    <source>
        <dbReference type="ARBA" id="ARBA00023170"/>
    </source>
</evidence>
<evidence type="ECO:0000256" key="9">
    <source>
        <dbReference type="SAM" id="MobiDB-lite"/>
    </source>
</evidence>
<sequence>MRRAPAGGGTGGVGMMALVVIVAAALVVVAPRLAHADTVAADVSAINGLYISLGSPKLPGWSGNGGDPCSELWQGVVCTGSSITSVTMNAANLGGQLCGLGNFTSIVTINLSNNKIGGTIPEDLPVTLQHLFLSANQLTGSIPSSLAKLKNLADMSLNDNQLNGELPDAFGSLAGLVNLDISSNNLTGVLPPSMKNLLSLTTLHMQGNRLSGTLNVLQDLPLKDLNIENNLFSGPVPPKLQSIPNFKKDGNPFNTSIAPSASPPSTPGGPAPTPTPTRPAPNPTPTGPPTPSPTSPNLAPSPPPPSPSAPPPAKTPSNSSDGPATRDSISPSKKQNSSTLKIVGFVFLGVVLFIVIVLLVIFCLSKYQERRSRYDYNYNRSQLARVHHTVEPRINPYTVQPRDDAKKGETLDVTGREQSLAPAAIPKKPPENQREHIINLERTDSSDLFAVAPPPPPPLLPLFPVEKVTVNPVVPQEKRYTSPPRTSNQTSATPFTVASLQQYTSSFREENLIRKSRLGKVYLAEFPDEKLLEVMKIDNANGRISVDDFLELVQLVSDIKHPNIHELVGYCAEYGQRLLVYNHFSTKTLDDALHDREGVDSTLSWNARLQVALGSGKALEYLHESFQPPIVHQNFEPANVLLDNKFSVRVAECGLESLMASSSVTQLSDRMHALLNYESPEFRESGIVAEQGDVYSFGVVMLEILTGRKPYDSSLPRAEQHLVRWANSQLHDIESLLKMVDPSIRGQCSEKALSRFADIISRCIQDPQFRPPMSEVVQDLARIVNATGEESE</sequence>
<dbReference type="FunFam" id="3.80.10.10:FF:000062">
    <property type="entry name" value="protein STRUBBELIG-RECEPTOR FAMILY 3"/>
    <property type="match status" value="1"/>
</dbReference>
<gene>
    <name evidence="13" type="ORF">E2562_032549</name>
</gene>
<evidence type="ECO:0000256" key="6">
    <source>
        <dbReference type="ARBA" id="ARBA00022989"/>
    </source>
</evidence>
<feature type="compositionally biased region" description="Polar residues" evidence="9">
    <location>
        <begin position="327"/>
        <end position="336"/>
    </location>
</feature>
<feature type="compositionally biased region" description="Pro residues" evidence="9">
    <location>
        <begin position="261"/>
        <end position="314"/>
    </location>
</feature>
<evidence type="ECO:0000256" key="5">
    <source>
        <dbReference type="ARBA" id="ARBA00022737"/>
    </source>
</evidence>
<evidence type="ECO:0000256" key="7">
    <source>
        <dbReference type="ARBA" id="ARBA00023136"/>
    </source>
</evidence>
<evidence type="ECO:0000256" key="3">
    <source>
        <dbReference type="ARBA" id="ARBA00022692"/>
    </source>
</evidence>
<comment type="caution">
    <text evidence="13">The sequence shown here is derived from an EMBL/GenBank/DDBJ whole genome shotgun (WGS) entry which is preliminary data.</text>
</comment>
<feature type="region of interest" description="Disordered" evidence="9">
    <location>
        <begin position="234"/>
        <end position="336"/>
    </location>
</feature>
<dbReference type="PROSITE" id="PS50011">
    <property type="entry name" value="PROTEIN_KINASE_DOM"/>
    <property type="match status" value="1"/>
</dbReference>
<keyword evidence="3 10" id="KW-0812">Transmembrane</keyword>
<keyword evidence="2" id="KW-0433">Leucine-rich repeat</keyword>
<dbReference type="SUPFAM" id="SSF52058">
    <property type="entry name" value="L domain-like"/>
    <property type="match status" value="1"/>
</dbReference>
<dbReference type="GO" id="GO:0016020">
    <property type="term" value="C:membrane"/>
    <property type="evidence" value="ECO:0007669"/>
    <property type="project" value="UniProtKB-SubCell"/>
</dbReference>
<dbReference type="GO" id="GO:0005524">
    <property type="term" value="F:ATP binding"/>
    <property type="evidence" value="ECO:0007669"/>
    <property type="project" value="InterPro"/>
</dbReference>
<evidence type="ECO:0000256" key="10">
    <source>
        <dbReference type="SAM" id="Phobius"/>
    </source>
</evidence>
<keyword evidence="8" id="KW-0675">Receptor</keyword>
<name>A0A6G1CVL6_9ORYZ</name>
<dbReference type="InterPro" id="IPR046959">
    <property type="entry name" value="PRK1-6/SRF4-like"/>
</dbReference>